<evidence type="ECO:0000313" key="3">
    <source>
        <dbReference type="Proteomes" id="UP000235145"/>
    </source>
</evidence>
<accession>A0A9R1UQG7</accession>
<reference evidence="2 3" key="1">
    <citation type="journal article" date="2017" name="Nat. Commun.">
        <title>Genome assembly with in vitro proximity ligation data and whole-genome triplication in lettuce.</title>
        <authorList>
            <person name="Reyes-Chin-Wo S."/>
            <person name="Wang Z."/>
            <person name="Yang X."/>
            <person name="Kozik A."/>
            <person name="Arikit S."/>
            <person name="Song C."/>
            <person name="Xia L."/>
            <person name="Froenicke L."/>
            <person name="Lavelle D.O."/>
            <person name="Truco M.J."/>
            <person name="Xia R."/>
            <person name="Zhu S."/>
            <person name="Xu C."/>
            <person name="Xu H."/>
            <person name="Xu X."/>
            <person name="Cox K."/>
            <person name="Korf I."/>
            <person name="Meyers B.C."/>
            <person name="Michelmore R.W."/>
        </authorList>
    </citation>
    <scope>NUCLEOTIDE SEQUENCE [LARGE SCALE GENOMIC DNA]</scope>
    <source>
        <strain evidence="3">cv. Salinas</strain>
        <tissue evidence="2">Seedlings</tissue>
    </source>
</reference>
<keyword evidence="3" id="KW-1185">Reference proteome</keyword>
<dbReference type="AlphaFoldDB" id="A0A9R1UQG7"/>
<dbReference type="EMBL" id="NBSK02000008">
    <property type="protein sequence ID" value="KAJ0191292.1"/>
    <property type="molecule type" value="Genomic_DNA"/>
</dbReference>
<protein>
    <submittedName>
        <fullName evidence="2">Uncharacterized protein</fullName>
    </submittedName>
</protein>
<feature type="compositionally biased region" description="Basic and acidic residues" evidence="1">
    <location>
        <begin position="16"/>
        <end position="33"/>
    </location>
</feature>
<comment type="caution">
    <text evidence="2">The sequence shown here is derived from an EMBL/GenBank/DDBJ whole genome shotgun (WGS) entry which is preliminary data.</text>
</comment>
<name>A0A9R1UQG7_LACSA</name>
<gene>
    <name evidence="2" type="ORF">LSAT_V11C800447430</name>
</gene>
<feature type="region of interest" description="Disordered" evidence="1">
    <location>
        <begin position="16"/>
        <end position="54"/>
    </location>
</feature>
<sequence length="294" mass="34240">MTSSYYMSLQEYVYGERKSVPSPVRDHFRRQDESSFSMSSSGRSHGRGGRSGKPSLEEVLKRLHALEQHVFMNREPTEVLEDEGKNKNNTNENVCSDIEDDKNKFDDDVFDLNDDNEAKEVVILTFILFSFNRLKHFLIRNYCLLIYVSEEDDLIITGNINYYDDYGFDGKEVTPDRPRARNSSKYLCPPYTMRYSFNLKAYILHMTPKQKRILKKKVDIKSTSPVPPPAFAVVHDFSVLRLQPYVAGGEVVIHNYLFHSYNVQHRLYNLVVNRDFWSALFGHTHDGWLEATVK</sequence>
<feature type="region of interest" description="Disordered" evidence="1">
    <location>
        <begin position="78"/>
        <end position="99"/>
    </location>
</feature>
<proteinExistence type="predicted"/>
<feature type="compositionally biased region" description="Low complexity" evidence="1">
    <location>
        <begin position="34"/>
        <end position="43"/>
    </location>
</feature>
<evidence type="ECO:0000256" key="1">
    <source>
        <dbReference type="SAM" id="MobiDB-lite"/>
    </source>
</evidence>
<dbReference type="Proteomes" id="UP000235145">
    <property type="component" value="Unassembled WGS sequence"/>
</dbReference>
<evidence type="ECO:0000313" key="2">
    <source>
        <dbReference type="EMBL" id="KAJ0191292.1"/>
    </source>
</evidence>
<organism evidence="2 3">
    <name type="scientific">Lactuca sativa</name>
    <name type="common">Garden lettuce</name>
    <dbReference type="NCBI Taxonomy" id="4236"/>
    <lineage>
        <taxon>Eukaryota</taxon>
        <taxon>Viridiplantae</taxon>
        <taxon>Streptophyta</taxon>
        <taxon>Embryophyta</taxon>
        <taxon>Tracheophyta</taxon>
        <taxon>Spermatophyta</taxon>
        <taxon>Magnoliopsida</taxon>
        <taxon>eudicotyledons</taxon>
        <taxon>Gunneridae</taxon>
        <taxon>Pentapetalae</taxon>
        <taxon>asterids</taxon>
        <taxon>campanulids</taxon>
        <taxon>Asterales</taxon>
        <taxon>Asteraceae</taxon>
        <taxon>Cichorioideae</taxon>
        <taxon>Cichorieae</taxon>
        <taxon>Lactucinae</taxon>
        <taxon>Lactuca</taxon>
    </lineage>
</organism>